<dbReference type="EMBL" id="PVUE01000003">
    <property type="protein sequence ID" value="PRZ43113.1"/>
    <property type="molecule type" value="Genomic_DNA"/>
</dbReference>
<feature type="region of interest" description="Disordered" evidence="1">
    <location>
        <begin position="101"/>
        <end position="128"/>
    </location>
</feature>
<protein>
    <recommendedName>
        <fullName evidence="5">TadE-like protein</fullName>
    </recommendedName>
</protein>
<gene>
    <name evidence="3" type="ORF">CLV47_103170</name>
</gene>
<dbReference type="AlphaFoldDB" id="A0A2T1A3D3"/>
<dbReference type="OrthoDB" id="4481209at2"/>
<keyword evidence="2" id="KW-0812">Transmembrane</keyword>
<reference evidence="3 4" key="1">
    <citation type="submission" date="2018-03" db="EMBL/GenBank/DDBJ databases">
        <title>Genomic Encyclopedia of Archaeal and Bacterial Type Strains, Phase II (KMG-II): from individual species to whole genera.</title>
        <authorList>
            <person name="Goeker M."/>
        </authorList>
    </citation>
    <scope>NUCLEOTIDE SEQUENCE [LARGE SCALE GENOMIC DNA]</scope>
    <source>
        <strain evidence="3 4">DSM 100065</strain>
    </source>
</reference>
<dbReference type="Proteomes" id="UP000237752">
    <property type="component" value="Unassembled WGS sequence"/>
</dbReference>
<dbReference type="InterPro" id="IPR049790">
    <property type="entry name" value="Rv3655c/TadE"/>
</dbReference>
<dbReference type="NCBIfam" id="NF041390">
    <property type="entry name" value="TadE_Rv3655c"/>
    <property type="match status" value="1"/>
</dbReference>
<keyword evidence="2" id="KW-0472">Membrane</keyword>
<evidence type="ECO:0000256" key="2">
    <source>
        <dbReference type="SAM" id="Phobius"/>
    </source>
</evidence>
<feature type="transmembrane region" description="Helical" evidence="2">
    <location>
        <begin position="6"/>
        <end position="29"/>
    </location>
</feature>
<accession>A0A2T1A3D3</accession>
<evidence type="ECO:0000256" key="1">
    <source>
        <dbReference type="SAM" id="MobiDB-lite"/>
    </source>
</evidence>
<sequence length="128" mass="12269">MATAEIAVAIPAVVLLLGGLIAVIAAVAAQLRCVDAAREGARAAARGDSASVVVSIAQRAAPNGAAVSVAINGDTVTVTVQAPTRPVGGLVGTYTVTASATGRMEPTSDDAGPVPATKDAATVAGPAP</sequence>
<keyword evidence="2" id="KW-1133">Transmembrane helix</keyword>
<evidence type="ECO:0000313" key="3">
    <source>
        <dbReference type="EMBL" id="PRZ43113.1"/>
    </source>
</evidence>
<organism evidence="3 4">
    <name type="scientific">Antricoccus suffuscus</name>
    <dbReference type="NCBI Taxonomy" id="1629062"/>
    <lineage>
        <taxon>Bacteria</taxon>
        <taxon>Bacillati</taxon>
        <taxon>Actinomycetota</taxon>
        <taxon>Actinomycetes</taxon>
        <taxon>Geodermatophilales</taxon>
        <taxon>Antricoccaceae</taxon>
        <taxon>Antricoccus</taxon>
    </lineage>
</organism>
<keyword evidence="4" id="KW-1185">Reference proteome</keyword>
<name>A0A2T1A3D3_9ACTN</name>
<comment type="caution">
    <text evidence="3">The sequence shown here is derived from an EMBL/GenBank/DDBJ whole genome shotgun (WGS) entry which is preliminary data.</text>
</comment>
<evidence type="ECO:0000313" key="4">
    <source>
        <dbReference type="Proteomes" id="UP000237752"/>
    </source>
</evidence>
<evidence type="ECO:0008006" key="5">
    <source>
        <dbReference type="Google" id="ProtNLM"/>
    </source>
</evidence>
<proteinExistence type="predicted"/>
<dbReference type="RefSeq" id="WP_106348190.1">
    <property type="nucleotide sequence ID" value="NZ_PVUE01000003.1"/>
</dbReference>